<evidence type="ECO:0000313" key="2">
    <source>
        <dbReference type="Proteomes" id="UP000054870"/>
    </source>
</evidence>
<dbReference type="EMBL" id="FCOF02000004">
    <property type="protein sequence ID" value="SAK49619.1"/>
    <property type="molecule type" value="Genomic_DNA"/>
</dbReference>
<protein>
    <submittedName>
        <fullName evidence="1">Uncharacterized protein</fullName>
    </submittedName>
</protein>
<dbReference type="AlphaFoldDB" id="A0A157ZVV0"/>
<dbReference type="Proteomes" id="UP000054870">
    <property type="component" value="Unassembled WGS sequence"/>
</dbReference>
<reference evidence="1" key="1">
    <citation type="submission" date="2016-01" db="EMBL/GenBank/DDBJ databases">
        <authorList>
            <person name="Peeters C."/>
        </authorList>
    </citation>
    <scope>NUCLEOTIDE SEQUENCE [LARGE SCALE GENOMIC DNA]</scope>
    <source>
        <strain evidence="1">LMG 29318</strain>
    </source>
</reference>
<comment type="caution">
    <text evidence="1">The sequence shown here is derived from an EMBL/GenBank/DDBJ whole genome shotgun (WGS) entry which is preliminary data.</text>
</comment>
<organism evidence="1 2">
    <name type="scientific">Caballeronia catudaia</name>
    <dbReference type="NCBI Taxonomy" id="1777136"/>
    <lineage>
        <taxon>Bacteria</taxon>
        <taxon>Pseudomonadati</taxon>
        <taxon>Pseudomonadota</taxon>
        <taxon>Betaproteobacteria</taxon>
        <taxon>Burkholderiales</taxon>
        <taxon>Burkholderiaceae</taxon>
        <taxon>Caballeronia</taxon>
    </lineage>
</organism>
<proteinExistence type="predicted"/>
<sequence length="71" mass="8225">MDAIYIYMELLALVILVVLCKDMFKARVAGKSVSTESPQMTSKPLFMFRPQRNRAPVQSRRLRHNRSSLAR</sequence>
<evidence type="ECO:0000313" key="1">
    <source>
        <dbReference type="EMBL" id="SAK49619.1"/>
    </source>
</evidence>
<gene>
    <name evidence="1" type="ORF">AWB75_01287</name>
</gene>
<accession>A0A157ZVV0</accession>
<keyword evidence="2" id="KW-1185">Reference proteome</keyword>
<name>A0A157ZVV0_9BURK</name>